<gene>
    <name evidence="1" type="ORF">METZ01_LOCUS209124</name>
</gene>
<proteinExistence type="predicted"/>
<organism evidence="1">
    <name type="scientific">marine metagenome</name>
    <dbReference type="NCBI Taxonomy" id="408172"/>
    <lineage>
        <taxon>unclassified sequences</taxon>
        <taxon>metagenomes</taxon>
        <taxon>ecological metagenomes</taxon>
    </lineage>
</organism>
<name>A0A382EZY7_9ZZZZ</name>
<protein>
    <recommendedName>
        <fullName evidence="2">DUF2190 family protein</fullName>
    </recommendedName>
</protein>
<dbReference type="EMBL" id="UINC01047242">
    <property type="protein sequence ID" value="SVB56270.1"/>
    <property type="molecule type" value="Genomic_DNA"/>
</dbReference>
<evidence type="ECO:0008006" key="2">
    <source>
        <dbReference type="Google" id="ProtNLM"/>
    </source>
</evidence>
<accession>A0A382EZY7</accession>
<evidence type="ECO:0000313" key="1">
    <source>
        <dbReference type="EMBL" id="SVB56270.1"/>
    </source>
</evidence>
<dbReference type="Pfam" id="PF09956">
    <property type="entry name" value="Phage_cement_2"/>
    <property type="match status" value="1"/>
</dbReference>
<sequence>VNLFAFNDAAVELNNSTVVYAGSVVKVRTGWSNTDETKVHGDAGATYNNVVSQRYGVTAEVEYCNGGSEAPLGITLYDVREYDENGEQLKFQPQKAAELQTSISGQAVPVATKGVFLLASGAWTPAGIVIAAGDSVYATGDGQFSNAAAENTKVGKTLGAADADGSVLIKLEL</sequence>
<feature type="non-terminal residue" evidence="1">
    <location>
        <position position="1"/>
    </location>
</feature>
<dbReference type="AlphaFoldDB" id="A0A382EZY7"/>
<reference evidence="1" key="1">
    <citation type="submission" date="2018-05" db="EMBL/GenBank/DDBJ databases">
        <authorList>
            <person name="Lanie J.A."/>
            <person name="Ng W.-L."/>
            <person name="Kazmierczak K.M."/>
            <person name="Andrzejewski T.M."/>
            <person name="Davidsen T.M."/>
            <person name="Wayne K.J."/>
            <person name="Tettelin H."/>
            <person name="Glass J.I."/>
            <person name="Rusch D."/>
            <person name="Podicherti R."/>
            <person name="Tsui H.-C.T."/>
            <person name="Winkler M.E."/>
        </authorList>
    </citation>
    <scope>NUCLEOTIDE SEQUENCE</scope>
</reference>
<dbReference type="InterPro" id="IPR011231">
    <property type="entry name" value="Phage_VT1-Sakai_H0018"/>
</dbReference>